<organism evidence="1 2">
    <name type="scientific">Adineta steineri</name>
    <dbReference type="NCBI Taxonomy" id="433720"/>
    <lineage>
        <taxon>Eukaryota</taxon>
        <taxon>Metazoa</taxon>
        <taxon>Spiralia</taxon>
        <taxon>Gnathifera</taxon>
        <taxon>Rotifera</taxon>
        <taxon>Eurotatoria</taxon>
        <taxon>Bdelloidea</taxon>
        <taxon>Adinetida</taxon>
        <taxon>Adinetidae</taxon>
        <taxon>Adineta</taxon>
    </lineage>
</organism>
<comment type="caution">
    <text evidence="1">The sequence shown here is derived from an EMBL/GenBank/DDBJ whole genome shotgun (WGS) entry which is preliminary data.</text>
</comment>
<gene>
    <name evidence="1" type="ORF">OKA104_LOCUS44862</name>
</gene>
<name>A0A820G750_9BILA</name>
<accession>A0A820G750</accession>
<evidence type="ECO:0000313" key="1">
    <source>
        <dbReference type="EMBL" id="CAF4274870.1"/>
    </source>
</evidence>
<protein>
    <submittedName>
        <fullName evidence="1">Uncharacterized protein</fullName>
    </submittedName>
</protein>
<dbReference type="Proteomes" id="UP000663881">
    <property type="component" value="Unassembled WGS sequence"/>
</dbReference>
<reference evidence="1" key="1">
    <citation type="submission" date="2021-02" db="EMBL/GenBank/DDBJ databases">
        <authorList>
            <person name="Nowell W R."/>
        </authorList>
    </citation>
    <scope>NUCLEOTIDE SEQUENCE</scope>
</reference>
<evidence type="ECO:0000313" key="2">
    <source>
        <dbReference type="Proteomes" id="UP000663881"/>
    </source>
</evidence>
<dbReference type="AlphaFoldDB" id="A0A820G750"/>
<sequence>KRKENDYLRLKRVKMSADDSEPLRVIELDAFGEDSD</sequence>
<dbReference type="EMBL" id="CAJOAY010014154">
    <property type="protein sequence ID" value="CAF4274870.1"/>
    <property type="molecule type" value="Genomic_DNA"/>
</dbReference>
<proteinExistence type="predicted"/>
<feature type="non-terminal residue" evidence="1">
    <location>
        <position position="1"/>
    </location>
</feature>